<sequence>MIKTRIRKAARAMADWPVVGRFIRIGVAVIRLPEVRDSYSDRMDMNKQMLMHLHEKLEHFEKGQIPQLLEVVADINQRQGTSDNDKNNLIKSVPVSLRAMQREINEIQQRLNHKEDNYSDQTEKSLIQTLEGDISSKQKDTDNKISGLSESVAFLLGRVEFVRRELMFEMRYGASSPNQSEIKAETKIINEEKLIEAQSTLLKLNLGCGHIPLDGYINVDRRALDGVDLVSEVDDLPFEEGSVEEIFSAHLMEHFPQEQLKRELLPHWFRILKNGGSFHAVVPDAQSMMSEYMNGSYPYDSLREVMFGGQDYDGDFHFNMFVPSQVEELLANAGFTDIRWLAVKRRNGSCYEMEFQAKKP</sequence>
<organism evidence="4 5">
    <name type="scientific">Brucella pseudogrignonensis</name>
    <dbReference type="NCBI Taxonomy" id="419475"/>
    <lineage>
        <taxon>Bacteria</taxon>
        <taxon>Pseudomonadati</taxon>
        <taxon>Pseudomonadota</taxon>
        <taxon>Alphaproteobacteria</taxon>
        <taxon>Hyphomicrobiales</taxon>
        <taxon>Brucellaceae</taxon>
        <taxon>Brucella/Ochrobactrum group</taxon>
        <taxon>Brucella</taxon>
    </lineage>
</organism>
<dbReference type="GO" id="GO:0008757">
    <property type="term" value="F:S-adenosylmethionine-dependent methyltransferase activity"/>
    <property type="evidence" value="ECO:0007669"/>
    <property type="project" value="InterPro"/>
</dbReference>
<dbReference type="SUPFAM" id="SSF53335">
    <property type="entry name" value="S-adenosyl-L-methionine-dependent methyltransferases"/>
    <property type="match status" value="1"/>
</dbReference>
<keyword evidence="1" id="KW-0175">Coiled coil</keyword>
<keyword evidence="4" id="KW-0489">Methyltransferase</keyword>
<evidence type="ECO:0000313" key="5">
    <source>
        <dbReference type="Proteomes" id="UP000216188"/>
    </source>
</evidence>
<gene>
    <name evidence="4" type="ORF">CEV34_4670</name>
    <name evidence="3" type="ORF">EHE22_00305</name>
</gene>
<dbReference type="Proteomes" id="UP000216188">
    <property type="component" value="Unassembled WGS sequence"/>
</dbReference>
<dbReference type="RefSeq" id="WP_143853478.1">
    <property type="nucleotide sequence ID" value="NZ_JBHEEM010000009.1"/>
</dbReference>
<dbReference type="InterPro" id="IPR013216">
    <property type="entry name" value="Methyltransf_11"/>
</dbReference>
<proteinExistence type="predicted"/>
<dbReference type="AlphaFoldDB" id="A0A256G464"/>
<dbReference type="Proteomes" id="UP000526233">
    <property type="component" value="Unassembled WGS sequence"/>
</dbReference>
<name>A0A256G464_9HYPH</name>
<feature type="coiled-coil region" evidence="1">
    <location>
        <begin position="97"/>
        <end position="124"/>
    </location>
</feature>
<keyword evidence="4" id="KW-0808">Transferase</keyword>
<evidence type="ECO:0000313" key="3">
    <source>
        <dbReference type="EMBL" id="NNV18877.1"/>
    </source>
</evidence>
<reference evidence="3 6" key="2">
    <citation type="submission" date="2018-11" db="EMBL/GenBank/DDBJ databases">
        <title>Genome sequencing and analysis.</title>
        <authorList>
            <person name="Huang Y.-T."/>
        </authorList>
    </citation>
    <scope>NUCLEOTIDE SEQUENCE [LARGE SCALE GENOMIC DNA]</scope>
    <source>
        <strain evidence="3 6">SHIN</strain>
    </source>
</reference>
<accession>A0A256G464</accession>
<evidence type="ECO:0000256" key="1">
    <source>
        <dbReference type="SAM" id="Coils"/>
    </source>
</evidence>
<evidence type="ECO:0000313" key="6">
    <source>
        <dbReference type="Proteomes" id="UP000526233"/>
    </source>
</evidence>
<evidence type="ECO:0000259" key="2">
    <source>
        <dbReference type="Pfam" id="PF08241"/>
    </source>
</evidence>
<comment type="caution">
    <text evidence="4">The sequence shown here is derived from an EMBL/GenBank/DDBJ whole genome shotgun (WGS) entry which is preliminary data.</text>
</comment>
<dbReference type="GO" id="GO:0032259">
    <property type="term" value="P:methylation"/>
    <property type="evidence" value="ECO:0007669"/>
    <property type="project" value="UniProtKB-KW"/>
</dbReference>
<protein>
    <submittedName>
        <fullName evidence="4">Methyltransferase domain protein</fullName>
    </submittedName>
</protein>
<evidence type="ECO:0000313" key="4">
    <source>
        <dbReference type="EMBL" id="OYR21869.1"/>
    </source>
</evidence>
<dbReference type="Pfam" id="PF08241">
    <property type="entry name" value="Methyltransf_11"/>
    <property type="match status" value="1"/>
</dbReference>
<dbReference type="EMBL" id="PKQI01000001">
    <property type="protein sequence ID" value="NNV18877.1"/>
    <property type="molecule type" value="Genomic_DNA"/>
</dbReference>
<keyword evidence="5" id="KW-1185">Reference proteome</keyword>
<reference evidence="4 5" key="1">
    <citation type="submission" date="2017-07" db="EMBL/GenBank/DDBJ databases">
        <title>Phylogenetic study on the rhizospheric bacterium Ochrobactrum sp. A44.</title>
        <authorList>
            <person name="Krzyzanowska D.M."/>
            <person name="Ossowicki A."/>
            <person name="Rajewska M."/>
            <person name="Maciag T."/>
            <person name="Kaczynski Z."/>
            <person name="Czerwicka M."/>
            <person name="Jafra S."/>
        </authorList>
    </citation>
    <scope>NUCLEOTIDE SEQUENCE [LARGE SCALE GENOMIC DNA]</scope>
    <source>
        <strain evidence="4 5">CCUG 30717</strain>
    </source>
</reference>
<dbReference type="EMBL" id="NNRM01000046">
    <property type="protein sequence ID" value="OYR21869.1"/>
    <property type="molecule type" value="Genomic_DNA"/>
</dbReference>
<feature type="domain" description="Methyltransferase type 11" evidence="2">
    <location>
        <begin position="229"/>
        <end position="278"/>
    </location>
</feature>
<dbReference type="Gene3D" id="3.40.50.150">
    <property type="entry name" value="Vaccinia Virus protein VP39"/>
    <property type="match status" value="1"/>
</dbReference>
<dbReference type="InterPro" id="IPR029063">
    <property type="entry name" value="SAM-dependent_MTases_sf"/>
</dbReference>